<comment type="caution">
    <text evidence="8">The sequence shown here is derived from an EMBL/GenBank/DDBJ whole genome shotgun (WGS) entry which is preliminary data.</text>
</comment>
<dbReference type="PRINTS" id="PR00937">
    <property type="entry name" value="TBOX"/>
</dbReference>
<evidence type="ECO:0000313" key="9">
    <source>
        <dbReference type="Proteomes" id="UP001374579"/>
    </source>
</evidence>
<dbReference type="GO" id="GO:0000785">
    <property type="term" value="C:chromatin"/>
    <property type="evidence" value="ECO:0007669"/>
    <property type="project" value="TreeGrafter"/>
</dbReference>
<comment type="subcellular location">
    <subcellularLocation>
        <location evidence="5">Nucleus</location>
    </subcellularLocation>
</comment>
<keyword evidence="2 5" id="KW-0238">DNA-binding</keyword>
<evidence type="ECO:0000256" key="6">
    <source>
        <dbReference type="SAM" id="MobiDB-lite"/>
    </source>
</evidence>
<keyword evidence="4 5" id="KW-0539">Nucleus</keyword>
<gene>
    <name evidence="8" type="ORF">V1264_021858</name>
</gene>
<reference evidence="8 9" key="1">
    <citation type="submission" date="2024-02" db="EMBL/GenBank/DDBJ databases">
        <title>Chromosome-scale genome assembly of the rough periwinkle Littorina saxatilis.</title>
        <authorList>
            <person name="De Jode A."/>
            <person name="Faria R."/>
            <person name="Formenti G."/>
            <person name="Sims Y."/>
            <person name="Smith T.P."/>
            <person name="Tracey A."/>
            <person name="Wood J.M.D."/>
            <person name="Zagrodzka Z.B."/>
            <person name="Johannesson K."/>
            <person name="Butlin R.K."/>
            <person name="Leder E.H."/>
        </authorList>
    </citation>
    <scope>NUCLEOTIDE SEQUENCE [LARGE SCALE GENOMIC DNA]</scope>
    <source>
        <strain evidence="8">Snail1</strain>
        <tissue evidence="8">Muscle</tissue>
    </source>
</reference>
<proteinExistence type="predicted"/>
<name>A0AAN9FWN3_9CAEN</name>
<organism evidence="8 9">
    <name type="scientific">Littorina saxatilis</name>
    <dbReference type="NCBI Taxonomy" id="31220"/>
    <lineage>
        <taxon>Eukaryota</taxon>
        <taxon>Metazoa</taxon>
        <taxon>Spiralia</taxon>
        <taxon>Lophotrochozoa</taxon>
        <taxon>Mollusca</taxon>
        <taxon>Gastropoda</taxon>
        <taxon>Caenogastropoda</taxon>
        <taxon>Littorinimorpha</taxon>
        <taxon>Littorinoidea</taxon>
        <taxon>Littorinidae</taxon>
        <taxon>Littorina</taxon>
    </lineage>
</organism>
<keyword evidence="3" id="KW-0804">Transcription</keyword>
<dbReference type="GO" id="GO:0045893">
    <property type="term" value="P:positive regulation of DNA-templated transcription"/>
    <property type="evidence" value="ECO:0007669"/>
    <property type="project" value="InterPro"/>
</dbReference>
<feature type="compositionally biased region" description="Low complexity" evidence="6">
    <location>
        <begin position="420"/>
        <end position="448"/>
    </location>
</feature>
<dbReference type="EMBL" id="JBAMIC010004070">
    <property type="protein sequence ID" value="KAK7087859.1"/>
    <property type="molecule type" value="Genomic_DNA"/>
</dbReference>
<dbReference type="GO" id="GO:0000981">
    <property type="term" value="F:DNA-binding transcription factor activity, RNA polymerase II-specific"/>
    <property type="evidence" value="ECO:0007669"/>
    <property type="project" value="TreeGrafter"/>
</dbReference>
<feature type="region of interest" description="Disordered" evidence="6">
    <location>
        <begin position="416"/>
        <end position="566"/>
    </location>
</feature>
<keyword evidence="1" id="KW-0805">Transcription regulation</keyword>
<evidence type="ECO:0000256" key="5">
    <source>
        <dbReference type="PROSITE-ProRule" id="PRU00201"/>
    </source>
</evidence>
<dbReference type="Pfam" id="PF00907">
    <property type="entry name" value="T-box"/>
    <property type="match status" value="1"/>
</dbReference>
<feature type="compositionally biased region" description="Polar residues" evidence="6">
    <location>
        <begin position="237"/>
        <end position="271"/>
    </location>
</feature>
<feature type="region of interest" description="Disordered" evidence="6">
    <location>
        <begin position="192"/>
        <end position="306"/>
    </location>
</feature>
<feature type="domain" description="T-box" evidence="7">
    <location>
        <begin position="1"/>
        <end position="61"/>
    </location>
</feature>
<feature type="compositionally biased region" description="Basic and acidic residues" evidence="6">
    <location>
        <begin position="536"/>
        <end position="566"/>
    </location>
</feature>
<dbReference type="Gene3D" id="2.60.40.820">
    <property type="entry name" value="Transcription factor, T-box"/>
    <property type="match status" value="1"/>
</dbReference>
<dbReference type="InterPro" id="IPR001699">
    <property type="entry name" value="TF_T-box"/>
</dbReference>
<evidence type="ECO:0000313" key="8">
    <source>
        <dbReference type="EMBL" id="KAK7087859.1"/>
    </source>
</evidence>
<dbReference type="Proteomes" id="UP001374579">
    <property type="component" value="Unassembled WGS sequence"/>
</dbReference>
<evidence type="ECO:0000256" key="3">
    <source>
        <dbReference type="ARBA" id="ARBA00023163"/>
    </source>
</evidence>
<dbReference type="GO" id="GO:0000978">
    <property type="term" value="F:RNA polymerase II cis-regulatory region sequence-specific DNA binding"/>
    <property type="evidence" value="ECO:0007669"/>
    <property type="project" value="InterPro"/>
</dbReference>
<dbReference type="PANTHER" id="PTHR11267">
    <property type="entry name" value="T-BOX PROTEIN-RELATED"/>
    <property type="match status" value="1"/>
</dbReference>
<dbReference type="InterPro" id="IPR036960">
    <property type="entry name" value="T-box_sf"/>
</dbReference>
<accession>A0AAN9FWN3</accession>
<comment type="caution">
    <text evidence="5">Lacks conserved residue(s) required for the propagation of feature annotation.</text>
</comment>
<dbReference type="GO" id="GO:0005634">
    <property type="term" value="C:nucleus"/>
    <property type="evidence" value="ECO:0007669"/>
    <property type="project" value="UniProtKB-SubCell"/>
</dbReference>
<dbReference type="InterPro" id="IPR046360">
    <property type="entry name" value="T-box_DNA-bd"/>
</dbReference>
<dbReference type="SUPFAM" id="SSF49417">
    <property type="entry name" value="p53-like transcription factors"/>
    <property type="match status" value="1"/>
</dbReference>
<keyword evidence="9" id="KW-1185">Reference proteome</keyword>
<feature type="compositionally biased region" description="Low complexity" evidence="6">
    <location>
        <begin position="495"/>
        <end position="505"/>
    </location>
</feature>
<protein>
    <recommendedName>
        <fullName evidence="7">T-box domain-containing protein</fullName>
    </recommendedName>
</protein>
<feature type="compositionally biased region" description="Low complexity" evidence="6">
    <location>
        <begin position="214"/>
        <end position="228"/>
    </location>
</feature>
<dbReference type="GO" id="GO:0001708">
    <property type="term" value="P:cell fate specification"/>
    <property type="evidence" value="ECO:0007669"/>
    <property type="project" value="TreeGrafter"/>
</dbReference>
<evidence type="ECO:0000259" key="7">
    <source>
        <dbReference type="PROSITE" id="PS50252"/>
    </source>
</evidence>
<dbReference type="SMART" id="SM00425">
    <property type="entry name" value="TBOX"/>
    <property type="match status" value="1"/>
</dbReference>
<feature type="compositionally biased region" description="Basic and acidic residues" evidence="6">
    <location>
        <begin position="507"/>
        <end position="517"/>
    </location>
</feature>
<dbReference type="PROSITE" id="PS50252">
    <property type="entry name" value="TBOX_3"/>
    <property type="match status" value="1"/>
</dbReference>
<feature type="compositionally biased region" description="Basic and acidic residues" evidence="6">
    <location>
        <begin position="192"/>
        <end position="213"/>
    </location>
</feature>
<dbReference type="InterPro" id="IPR008967">
    <property type="entry name" value="p53-like_TF_DNA-bd_sf"/>
</dbReference>
<dbReference type="PANTHER" id="PTHR11267:SF181">
    <property type="entry name" value="OPTOMOTOR-BLIND PROTEIN"/>
    <property type="match status" value="1"/>
</dbReference>
<evidence type="ECO:0000256" key="1">
    <source>
        <dbReference type="ARBA" id="ARBA00023015"/>
    </source>
</evidence>
<evidence type="ECO:0000256" key="4">
    <source>
        <dbReference type="ARBA" id="ARBA00023242"/>
    </source>
</evidence>
<feature type="compositionally biased region" description="Low complexity" evidence="6">
    <location>
        <begin position="463"/>
        <end position="487"/>
    </location>
</feature>
<evidence type="ECO:0000256" key="2">
    <source>
        <dbReference type="ARBA" id="ARBA00023125"/>
    </source>
</evidence>
<sequence length="566" mass="60121">MHKYQPRFHLVRTDDILKIPYSAFRTFVFKETAFIAVTAYQNEKITQLKIDHNPFAKGFRDSGAGKREKKRLISHTSSTACVLDGSSAHAHDVTSGDEEGEECDSMDICVVEEEGDAFQRRSAGNISLHGIHNKSDADSEIKPHAHPSSVCRWQCEDFSKKHIRDIPTSQRKEKDTALSATADVGSFKCSRKETKITEHSHAREGEGQCEGHVRSGSSSRRGEGAAMGSHRERNGSPGRNMSPGRNGSPGSVSPTCRSVSPDSSTAVVSAHNNNNNNSGSGGSSNSGGSISSPSKPTPLSFPVSAMLPGTSAPTPVSFSPVHHAHPALPLHYLSGSHLDLSHLASAHLQSTLGHAAASSFLNTQLSLLSPQLFQHLPFGLTRESLAAASAAAAAASAGSHFGPLFFPRSPSGRFNPYGFPSTSRSTPSTSTTTTAASSSSARESGRSSSPPPPSKLCSPTAGLHASPPSATSSSSSSSSSVSGLHSSVARDSRPVSESPQSSPPSRCRKEEIGDHNLPHHHPLHFGAFTSTGARNSELKRMERMLSGLQREDRATVEEARFPKDKM</sequence>
<dbReference type="AlphaFoldDB" id="A0AAN9FWN3"/>